<dbReference type="PANTHER" id="PTHR13356:SF0">
    <property type="entry name" value="SOSS COMPLEX SUBUNIT B HOMOLOG"/>
    <property type="match status" value="1"/>
</dbReference>
<protein>
    <submittedName>
        <fullName evidence="3">Single-stranded DNA-binding protein</fullName>
    </submittedName>
</protein>
<evidence type="ECO:0000259" key="2">
    <source>
        <dbReference type="Pfam" id="PF21473"/>
    </source>
</evidence>
<proteinExistence type="predicted"/>
<dbReference type="AlphaFoldDB" id="A0A8T3YS66"/>
<keyword evidence="1 3" id="KW-0238">DNA-binding</keyword>
<dbReference type="GO" id="GO:0010212">
    <property type="term" value="P:response to ionizing radiation"/>
    <property type="evidence" value="ECO:0007669"/>
    <property type="project" value="TreeGrafter"/>
</dbReference>
<dbReference type="GO" id="GO:0003677">
    <property type="term" value="F:DNA binding"/>
    <property type="evidence" value="ECO:0007669"/>
    <property type="project" value="UniProtKB-KW"/>
</dbReference>
<evidence type="ECO:0000313" key="4">
    <source>
        <dbReference type="Proteomes" id="UP000732298"/>
    </source>
</evidence>
<accession>A0A8T3YS66</accession>
<dbReference type="GO" id="GO:0000724">
    <property type="term" value="P:double-strand break repair via homologous recombination"/>
    <property type="evidence" value="ECO:0007669"/>
    <property type="project" value="TreeGrafter"/>
</dbReference>
<gene>
    <name evidence="3" type="ORF">HY544_05720</name>
</gene>
<comment type="caution">
    <text evidence="3">The sequence shown here is derived from an EMBL/GenBank/DDBJ whole genome shotgun (WGS) entry which is preliminary data.</text>
</comment>
<dbReference type="Pfam" id="PF21473">
    <property type="entry name" value="OB_Ssb-like"/>
    <property type="match status" value="1"/>
</dbReference>
<dbReference type="InterPro" id="IPR012340">
    <property type="entry name" value="NA-bd_OB-fold"/>
</dbReference>
<organism evidence="3 4">
    <name type="scientific">Candidatus Iainarchaeum sp</name>
    <dbReference type="NCBI Taxonomy" id="3101447"/>
    <lineage>
        <taxon>Archaea</taxon>
        <taxon>Candidatus Iainarchaeota</taxon>
        <taxon>Candidatus Iainarchaeia</taxon>
        <taxon>Candidatus Iainarchaeales</taxon>
        <taxon>Candidatus Iainarchaeaceae</taxon>
        <taxon>Candidatus Iainarchaeum</taxon>
    </lineage>
</organism>
<feature type="domain" description="Single-stranded DNA binding protein Ssb-like OB fold" evidence="2">
    <location>
        <begin position="17"/>
        <end position="94"/>
    </location>
</feature>
<dbReference type="PANTHER" id="PTHR13356">
    <property type="entry name" value="OB FOLD NUCLEIC ACID BINDING PROTEIN-RELATED"/>
    <property type="match status" value="1"/>
</dbReference>
<reference evidence="3" key="1">
    <citation type="submission" date="2020-07" db="EMBL/GenBank/DDBJ databases">
        <title>Huge and variable diversity of episymbiotic CPR bacteria and DPANN archaea in groundwater ecosystems.</title>
        <authorList>
            <person name="He C.Y."/>
            <person name="Keren R."/>
            <person name="Whittaker M."/>
            <person name="Farag I.F."/>
            <person name="Doudna J."/>
            <person name="Cate J.H.D."/>
            <person name="Banfield J.F."/>
        </authorList>
    </citation>
    <scope>NUCLEOTIDE SEQUENCE</scope>
    <source>
        <strain evidence="3">NC_groundwater_1296_Ag_S-0.2um_52_80</strain>
    </source>
</reference>
<sequence>MKVSELRPEMKKIEVTVKAEEKSEPREVVLHGDGRAHKVCDVLVGDETGCVYLSLWDESIEAVREGACYAISNAYTTVYRNSLRLNTGKYGKMKEAAGNFEVNTTNNLSMKEL</sequence>
<dbReference type="InterPro" id="IPR051231">
    <property type="entry name" value="SOSS-B"/>
</dbReference>
<dbReference type="InterPro" id="IPR048970">
    <property type="entry name" value="OB_Ssb-like"/>
</dbReference>
<evidence type="ECO:0000313" key="3">
    <source>
        <dbReference type="EMBL" id="MBI4210969.1"/>
    </source>
</evidence>
<dbReference type="CDD" id="cd04491">
    <property type="entry name" value="SoSSB_OBF"/>
    <property type="match status" value="1"/>
</dbReference>
<dbReference type="EMBL" id="JACQPB010000055">
    <property type="protein sequence ID" value="MBI4210969.1"/>
    <property type="molecule type" value="Genomic_DNA"/>
</dbReference>
<dbReference type="Proteomes" id="UP000732298">
    <property type="component" value="Unassembled WGS sequence"/>
</dbReference>
<name>A0A8T3YS66_9ARCH</name>
<dbReference type="Gene3D" id="2.40.50.140">
    <property type="entry name" value="Nucleic acid-binding proteins"/>
    <property type="match status" value="1"/>
</dbReference>
<evidence type="ECO:0000256" key="1">
    <source>
        <dbReference type="ARBA" id="ARBA00023125"/>
    </source>
</evidence>
<dbReference type="SUPFAM" id="SSF50249">
    <property type="entry name" value="Nucleic acid-binding proteins"/>
    <property type="match status" value="1"/>
</dbReference>